<comment type="caution">
    <text evidence="2">The sequence shown here is derived from an EMBL/GenBank/DDBJ whole genome shotgun (WGS) entry which is preliminary data.</text>
</comment>
<dbReference type="Proteomes" id="UP000325313">
    <property type="component" value="Unassembled WGS sequence"/>
</dbReference>
<feature type="compositionally biased region" description="Low complexity" evidence="1">
    <location>
        <begin position="1064"/>
        <end position="1088"/>
    </location>
</feature>
<protein>
    <recommendedName>
        <fullName evidence="4">Mediator of RNA polymerase II transcription subunit 25</fullName>
    </recommendedName>
</protein>
<feature type="compositionally biased region" description="Low complexity" evidence="1">
    <location>
        <begin position="547"/>
        <end position="565"/>
    </location>
</feature>
<evidence type="ECO:0008006" key="4">
    <source>
        <dbReference type="Google" id="ProtNLM"/>
    </source>
</evidence>
<accession>A0A5B0RR48</accession>
<name>A0A5B0RR48_PUCGR</name>
<feature type="compositionally biased region" description="Basic and acidic residues" evidence="1">
    <location>
        <begin position="364"/>
        <end position="373"/>
    </location>
</feature>
<feature type="compositionally biased region" description="Polar residues" evidence="1">
    <location>
        <begin position="566"/>
        <end position="594"/>
    </location>
</feature>
<feature type="compositionally biased region" description="Low complexity" evidence="1">
    <location>
        <begin position="595"/>
        <end position="616"/>
    </location>
</feature>
<evidence type="ECO:0000313" key="2">
    <source>
        <dbReference type="EMBL" id="KAA1128456.1"/>
    </source>
</evidence>
<feature type="compositionally biased region" description="Low complexity" evidence="1">
    <location>
        <begin position="984"/>
        <end position="995"/>
    </location>
</feature>
<dbReference type="AlphaFoldDB" id="A0A5B0RR48"/>
<feature type="region of interest" description="Disordered" evidence="1">
    <location>
        <begin position="1"/>
        <end position="31"/>
    </location>
</feature>
<feature type="region of interest" description="Disordered" evidence="1">
    <location>
        <begin position="912"/>
        <end position="1049"/>
    </location>
</feature>
<proteinExistence type="predicted"/>
<feature type="compositionally biased region" description="Polar residues" evidence="1">
    <location>
        <begin position="322"/>
        <end position="359"/>
    </location>
</feature>
<feature type="region of interest" description="Disordered" evidence="1">
    <location>
        <begin position="468"/>
        <end position="509"/>
    </location>
</feature>
<feature type="compositionally biased region" description="Low complexity" evidence="1">
    <location>
        <begin position="924"/>
        <end position="967"/>
    </location>
</feature>
<sequence length="1105" mass="120111">MTDFIPTTTTTSSSTSTTTANTQPQQQKTTDNNQAQIILSCVFCIDGSLRSRINWKEYGAEYIQAYLRGLQFIHPTATLRLVPVFFTSLPPAVPASQSITRPYPFLELSQFIEIIPDLLPLRAPSDHSTDLDGLFDYGGDDPAILEAIICAFELLDRNPSSNSAPPHHRNRTKTEPQSIHHKHIIILTSADIGPAGLHLDPRKNFDPTNEDLPKTVPMFNQTAEYDGLTFQDLCGRFIKDSQGRWIHDKHLGLLERKSISLGLISTSRTPRLLSFLARHLGPQAFHATRQQNLVRTLHQSHTIMISGLTDINAISNKRPATLSSNNSTSIPFSPNSHLAGSVTSRNLTNKGIQDGNFQLSIKRPRTESDDDHPPLAPSSNTFSNTATSTSAPYPSVSTTSLTPGFPIVIPPQEQSTQSRVPQHLTSFLSSSNAPPLTSTQSDQALNMPDTSLAQGLSLLIGANKSSPVPQATVGPATHSNSSLAPAFGSNRSQSTPGVASVDPNPPTDALSQALALLTGPQPIVRSTQSFPLPNQPAPTHAPQNLLPTSQPHPTSPQKQTQPSPHDQQPSNQYASSASNLTQPQQVSQTGTQKPQQIFHQIQAKQHQQLQQLQQLQETHKIQTQHAASQRPPTSSGISSQSTPSLLPAASIVSSQQQPPQQPAQSMNPSGSGRSFNATHMALMESAQAKGREQLSIIQARFKRGELTEADVKVAQIRVRAMVSDLLRTYASKAQGNEPTQNAAPPPSVSPPLAADGPILWKGRLVWNISVSGSATNGNEVQKREVSIPIAAVPCSGQQSNDWLRAAADSWPSVWRIDRLRPTHMPELSVTTNAEKPGGIAIHLLPEPSSPSNGGISNEDIYIKLCERLGMLMTVVAPFDDVGHGAVILYNRGSRVLYGLIFQRTPVPYHLFQQLHPQPLPPPSSSSTSIVRPNSRATDSPGLSNPLSNNNNNNFNNNNNNGNSLINPCLQQQPPSNLAPAAHKQQLMQQMLAQQQHRNQLFTQQSQHQNPQLQQQHQQQLQQQQQQHQQQQSHQQHAFQQLQNQHHQPSFNPHAQQLLQNLSASFSNNNSSSNLPSSGNINNNNNNGNNGNGNGNGANGSGGPGW</sequence>
<evidence type="ECO:0000313" key="3">
    <source>
        <dbReference type="Proteomes" id="UP000325313"/>
    </source>
</evidence>
<feature type="region of interest" description="Disordered" evidence="1">
    <location>
        <begin position="1064"/>
        <end position="1105"/>
    </location>
</feature>
<feature type="compositionally biased region" description="Gly residues" evidence="1">
    <location>
        <begin position="1089"/>
        <end position="1105"/>
    </location>
</feature>
<feature type="compositionally biased region" description="Low complexity" evidence="1">
    <location>
        <begin position="378"/>
        <end position="391"/>
    </location>
</feature>
<evidence type="ECO:0000256" key="1">
    <source>
        <dbReference type="SAM" id="MobiDB-lite"/>
    </source>
</evidence>
<feature type="region of interest" description="Disordered" evidence="1">
    <location>
        <begin position="734"/>
        <end position="754"/>
    </location>
</feature>
<reference evidence="2 3" key="1">
    <citation type="submission" date="2019-05" db="EMBL/GenBank/DDBJ databases">
        <title>Emergence of the Ug99 lineage of the wheat stem rust pathogen through somatic hybridization.</title>
        <authorList>
            <person name="Li F."/>
            <person name="Upadhyaya N.M."/>
            <person name="Sperschneider J."/>
            <person name="Matny O."/>
            <person name="Nguyen-Phuc H."/>
            <person name="Mago R."/>
            <person name="Raley C."/>
            <person name="Miller M.E."/>
            <person name="Silverstein K.A.T."/>
            <person name="Henningsen E."/>
            <person name="Hirsch C.D."/>
            <person name="Visser B."/>
            <person name="Pretorius Z.A."/>
            <person name="Steffenson B.J."/>
            <person name="Schwessinger B."/>
            <person name="Dodds P.N."/>
            <person name="Figueroa M."/>
        </authorList>
    </citation>
    <scope>NUCLEOTIDE SEQUENCE [LARGE SCALE GENOMIC DNA]</scope>
    <source>
        <strain evidence="2 3">Ug99</strain>
    </source>
</reference>
<feature type="compositionally biased region" description="Low complexity" evidence="1">
    <location>
        <begin position="1003"/>
        <end position="1047"/>
    </location>
</feature>
<feature type="compositionally biased region" description="Low complexity" evidence="1">
    <location>
        <begin position="631"/>
        <end position="669"/>
    </location>
</feature>
<feature type="compositionally biased region" description="Low complexity" evidence="1">
    <location>
        <begin position="7"/>
        <end position="30"/>
    </location>
</feature>
<gene>
    <name evidence="2" type="ORF">PGTUg99_009551</name>
</gene>
<feature type="region of interest" description="Disordered" evidence="1">
    <location>
        <begin position="524"/>
        <end position="675"/>
    </location>
</feature>
<feature type="region of interest" description="Disordered" evidence="1">
    <location>
        <begin position="322"/>
        <end position="398"/>
    </location>
</feature>
<feature type="compositionally biased region" description="Polar residues" evidence="1">
    <location>
        <begin position="477"/>
        <end position="497"/>
    </location>
</feature>
<dbReference type="EMBL" id="VDEP01000141">
    <property type="protein sequence ID" value="KAA1128456.1"/>
    <property type="molecule type" value="Genomic_DNA"/>
</dbReference>
<organism evidence="2 3">
    <name type="scientific">Puccinia graminis f. sp. tritici</name>
    <dbReference type="NCBI Taxonomy" id="56615"/>
    <lineage>
        <taxon>Eukaryota</taxon>
        <taxon>Fungi</taxon>
        <taxon>Dikarya</taxon>
        <taxon>Basidiomycota</taxon>
        <taxon>Pucciniomycotina</taxon>
        <taxon>Pucciniomycetes</taxon>
        <taxon>Pucciniales</taxon>
        <taxon>Pucciniaceae</taxon>
        <taxon>Puccinia</taxon>
    </lineage>
</organism>